<keyword evidence="2" id="KW-0808">Transferase</keyword>
<dbReference type="OrthoDB" id="96179at2157"/>
<dbReference type="InterPro" id="IPR052700">
    <property type="entry name" value="Carb_kinase_PfkB-like"/>
</dbReference>
<dbReference type="GeneID" id="39849277"/>
<dbReference type="InterPro" id="IPR054871">
    <property type="entry name" value="KDG_KDGal_kin_Halo"/>
</dbReference>
<dbReference type="Gene3D" id="3.40.1190.20">
    <property type="match status" value="1"/>
</dbReference>
<dbReference type="EMBL" id="CP031310">
    <property type="protein sequence ID" value="QCC52533.1"/>
    <property type="molecule type" value="Genomic_DNA"/>
</dbReference>
<evidence type="ECO:0000313" key="5">
    <source>
        <dbReference type="EMBL" id="QCC52533.1"/>
    </source>
</evidence>
<evidence type="ECO:0000259" key="4">
    <source>
        <dbReference type="Pfam" id="PF00294"/>
    </source>
</evidence>
<reference evidence="5 6" key="1">
    <citation type="journal article" date="2019" name="Nat. Commun.">
        <title>A new type of DNA phosphorothioation-based antiviral system in archaea.</title>
        <authorList>
            <person name="Xiong L."/>
            <person name="Liu S."/>
            <person name="Chen S."/>
            <person name="Xiao Y."/>
            <person name="Zhu B."/>
            <person name="Gao Y."/>
            <person name="Zhang Y."/>
            <person name="Chen B."/>
            <person name="Luo J."/>
            <person name="Deng Z."/>
            <person name="Chen X."/>
            <person name="Wang L."/>
            <person name="Chen S."/>
        </authorList>
    </citation>
    <scope>NUCLEOTIDE SEQUENCE [LARGE SCALE GENOMIC DNA]</scope>
    <source>
        <strain evidence="5 6">CBA1105</strain>
    </source>
</reference>
<dbReference type="PRINTS" id="PR00990">
    <property type="entry name" value="RIBOKINASE"/>
</dbReference>
<name>A0A4D6HEZ2_9EURY</name>
<dbReference type="PANTHER" id="PTHR43320:SF2">
    <property type="entry name" value="2-DEHYDRO-3-DEOXYGLUCONOKINASE_2-DEHYDRO-3-DEOXYGALACTONOKINASE"/>
    <property type="match status" value="1"/>
</dbReference>
<keyword evidence="3 5" id="KW-0418">Kinase</keyword>
<comment type="similarity">
    <text evidence="1">Belongs to the carbohydrate kinase PfkB family.</text>
</comment>
<dbReference type="AlphaFoldDB" id="A0A4D6HEZ2"/>
<dbReference type="RefSeq" id="WP_049992855.1">
    <property type="nucleotide sequence ID" value="NZ_CP031310.1"/>
</dbReference>
<dbReference type="STRING" id="1457250.GCA_000755225_01959"/>
<dbReference type="KEGG" id="hsn:DV733_15415"/>
<feature type="domain" description="Carbohydrate kinase PfkB" evidence="4">
    <location>
        <begin position="3"/>
        <end position="297"/>
    </location>
</feature>
<protein>
    <submittedName>
        <fullName evidence="5">Sugar kinase</fullName>
    </submittedName>
</protein>
<dbReference type="CDD" id="cd01166">
    <property type="entry name" value="KdgK"/>
    <property type="match status" value="1"/>
</dbReference>
<proteinExistence type="inferred from homology"/>
<dbReference type="InterPro" id="IPR029056">
    <property type="entry name" value="Ribokinase-like"/>
</dbReference>
<evidence type="ECO:0000256" key="3">
    <source>
        <dbReference type="ARBA" id="ARBA00022777"/>
    </source>
</evidence>
<keyword evidence="6" id="KW-1185">Reference proteome</keyword>
<dbReference type="GO" id="GO:0016301">
    <property type="term" value="F:kinase activity"/>
    <property type="evidence" value="ECO:0007669"/>
    <property type="project" value="UniProtKB-KW"/>
</dbReference>
<sequence length="317" mass="33508">MVEVVTFGEAMLRLSPPADGRLETTPQFDVTVGGSESNVAALASRLGRDAIWLSKLPDDPLGRRVAGQLRRDGVEPVVCWSDEGRVGTYYLESGDPPRGTDVVYDRAGSAVTTVQPGDLDTETVESAEVFHTSGITPALSDATAQTTAQLLSIASQSGTTVSFDLNYRSKLWSHAEARDTLEPLLADVDLLFAPRRDTESILGIDAAAQEMARHLAGTYGIETVVVTMGGDGALALHEGECYEQSVYPASDRRPIGTGDAFVGGFLAALVETDDLDTALSWGAAAAALKRSIPGDIATITPDEVREVIDGATPDISR</sequence>
<evidence type="ECO:0000256" key="2">
    <source>
        <dbReference type="ARBA" id="ARBA00022679"/>
    </source>
</evidence>
<dbReference type="NCBIfam" id="NF041332">
    <property type="entry name" value="KDG_KDGal_kin_Halo"/>
    <property type="match status" value="1"/>
</dbReference>
<dbReference type="SUPFAM" id="SSF53613">
    <property type="entry name" value="Ribokinase-like"/>
    <property type="match status" value="1"/>
</dbReference>
<dbReference type="PANTHER" id="PTHR43320">
    <property type="entry name" value="SUGAR KINASE"/>
    <property type="match status" value="1"/>
</dbReference>
<organism evidence="5 6">
    <name type="scientific">Halapricum salinum</name>
    <dbReference type="NCBI Taxonomy" id="1457250"/>
    <lineage>
        <taxon>Archaea</taxon>
        <taxon>Methanobacteriati</taxon>
        <taxon>Methanobacteriota</taxon>
        <taxon>Stenosarchaea group</taxon>
        <taxon>Halobacteria</taxon>
        <taxon>Halobacteriales</taxon>
        <taxon>Haloarculaceae</taxon>
        <taxon>Halapricum</taxon>
    </lineage>
</organism>
<evidence type="ECO:0000313" key="6">
    <source>
        <dbReference type="Proteomes" id="UP000296706"/>
    </source>
</evidence>
<dbReference type="Proteomes" id="UP000296706">
    <property type="component" value="Chromosome"/>
</dbReference>
<dbReference type="Pfam" id="PF00294">
    <property type="entry name" value="PfkB"/>
    <property type="match status" value="1"/>
</dbReference>
<dbReference type="InterPro" id="IPR002139">
    <property type="entry name" value="Ribo/fructo_kinase"/>
</dbReference>
<evidence type="ECO:0000256" key="1">
    <source>
        <dbReference type="ARBA" id="ARBA00010688"/>
    </source>
</evidence>
<accession>A0A4D6HEZ2</accession>
<gene>
    <name evidence="5" type="ORF">DV733_15415</name>
</gene>
<dbReference type="InterPro" id="IPR011611">
    <property type="entry name" value="PfkB_dom"/>
</dbReference>